<keyword evidence="4" id="KW-0446">Lipid-binding</keyword>
<feature type="transmembrane region" description="Helical" evidence="7">
    <location>
        <begin position="12"/>
        <end position="42"/>
    </location>
</feature>
<dbReference type="Gene3D" id="2.60.40.150">
    <property type="entry name" value="C2 domain"/>
    <property type="match status" value="1"/>
</dbReference>
<reference evidence="10" key="1">
    <citation type="submission" date="2021-08" db="EMBL/GenBank/DDBJ databases">
        <title>WGS assembly of Ceratopteris richardii.</title>
        <authorList>
            <person name="Marchant D.B."/>
            <person name="Chen G."/>
            <person name="Jenkins J."/>
            <person name="Shu S."/>
            <person name="Leebens-Mack J."/>
            <person name="Grimwood J."/>
            <person name="Schmutz J."/>
            <person name="Soltis P."/>
            <person name="Soltis D."/>
            <person name="Chen Z.-H."/>
        </authorList>
    </citation>
    <scope>NUCLEOTIDE SEQUENCE</scope>
    <source>
        <strain evidence="10">Whitten #5841</strain>
        <tissue evidence="10">Leaf</tissue>
    </source>
</reference>
<keyword evidence="3" id="KW-0445">Lipid transport</keyword>
<dbReference type="Pfam" id="PF00168">
    <property type="entry name" value="C2"/>
    <property type="match status" value="1"/>
</dbReference>
<dbReference type="OrthoDB" id="270970at2759"/>
<organism evidence="10 11">
    <name type="scientific">Ceratopteris richardii</name>
    <name type="common">Triangle waterfern</name>
    <dbReference type="NCBI Taxonomy" id="49495"/>
    <lineage>
        <taxon>Eukaryota</taxon>
        <taxon>Viridiplantae</taxon>
        <taxon>Streptophyta</taxon>
        <taxon>Embryophyta</taxon>
        <taxon>Tracheophyta</taxon>
        <taxon>Polypodiopsida</taxon>
        <taxon>Polypodiidae</taxon>
        <taxon>Polypodiales</taxon>
        <taxon>Pteridineae</taxon>
        <taxon>Pteridaceae</taxon>
        <taxon>Parkerioideae</taxon>
        <taxon>Ceratopteris</taxon>
    </lineage>
</organism>
<feature type="domain" description="C2" evidence="8">
    <location>
        <begin position="277"/>
        <end position="393"/>
    </location>
</feature>
<evidence type="ECO:0000313" key="11">
    <source>
        <dbReference type="Proteomes" id="UP000825935"/>
    </source>
</evidence>
<dbReference type="InterPro" id="IPR000008">
    <property type="entry name" value="C2_dom"/>
</dbReference>
<dbReference type="SUPFAM" id="SSF49562">
    <property type="entry name" value="C2 domain (Calcium/lipid-binding domain, CaLB)"/>
    <property type="match status" value="1"/>
</dbReference>
<evidence type="ECO:0000256" key="4">
    <source>
        <dbReference type="ARBA" id="ARBA00023121"/>
    </source>
</evidence>
<dbReference type="PROSITE" id="PS51847">
    <property type="entry name" value="SMP"/>
    <property type="match status" value="1"/>
</dbReference>
<evidence type="ECO:0000259" key="9">
    <source>
        <dbReference type="PROSITE" id="PS51847"/>
    </source>
</evidence>
<dbReference type="InterPro" id="IPR052847">
    <property type="entry name" value="Ext_Synaptotagmin/KAHRP-like"/>
</dbReference>
<dbReference type="PANTHER" id="PTHR47042:SF4">
    <property type="entry name" value="OS02G0313700 PROTEIN"/>
    <property type="match status" value="1"/>
</dbReference>
<keyword evidence="7" id="KW-1133">Transmembrane helix</keyword>
<comment type="subcellular location">
    <subcellularLocation>
        <location evidence="1">Membrane</location>
    </subcellularLocation>
</comment>
<feature type="region of interest" description="Disordered" evidence="6">
    <location>
        <begin position="614"/>
        <end position="636"/>
    </location>
</feature>
<keyword evidence="7" id="KW-0812">Transmembrane</keyword>
<evidence type="ECO:0000259" key="8">
    <source>
        <dbReference type="PROSITE" id="PS50004"/>
    </source>
</evidence>
<evidence type="ECO:0000256" key="7">
    <source>
        <dbReference type="SAM" id="Phobius"/>
    </source>
</evidence>
<dbReference type="PROSITE" id="PS50004">
    <property type="entry name" value="C2"/>
    <property type="match status" value="1"/>
</dbReference>
<dbReference type="CDD" id="cd21669">
    <property type="entry name" value="SMP_SF"/>
    <property type="match status" value="1"/>
</dbReference>
<evidence type="ECO:0000313" key="10">
    <source>
        <dbReference type="EMBL" id="KAH7307847.1"/>
    </source>
</evidence>
<feature type="region of interest" description="Disordered" evidence="6">
    <location>
        <begin position="493"/>
        <end position="514"/>
    </location>
</feature>
<sequence>MGQESTMVYAGAVIFMLLWLVSALGFSSFWLYTMAFLFLFQVDRNRKKNLRREICTEERRHASQKQLGFDIESVNWINQAVERIWPLFLEKSIAEEILKPILPWFLDRHKPWTIRAAAIRELELGKDPPRFRGFRVLKDTLGDDDLVIESWLDYRTGEDMHTILSMQIRRRVGLGIKSKIHISKIQIEGKVRMGLKFTKSWPFLSRVGICFQNSPFVQMTARPLSHRGINVSELPLIAGWMERIVADAFEQSLVEPKVLVLDIEKLLQCTNTLDSLDASEQDYWFSVQEMAPIATLHLKILEATDLKPSHSNGLADVFVRGSFGTSRFKTSIQRKSLHAKWFEEFEIPIASWELPTFLILHVLDKDRFSNADLGYCEIDIAKFRNSKTNDFWITLQNSKSGRLRIALTITEDVSRIAPLSFKREVRDVDGWDDKMLMAEGLELINLGKENDGCLCLVSPGHQPLRRKSWQERHGVQRRASTIYQKQIKESIHQDALASSSSEGDYSPAEKTKTRRRKRVFLRKWTQSAFAGGFNKNGKKYDEYIAVGRKGTTVRMKVEEESKLVGVDDLSDDEQDTAIAYTNPSRRDHMKSMAKGLVKHVEKAAQNVSLALTSKRLRKSAPEDDDMSSEASSSISTNQLEFSLGTASEVGVTEGEDHAWVSWNGLNTCNERHCTSQCSQETDCSLDACKFLQPESPSVTANKNPCFGTESIGRGAVGTEEKLCVIDSRGSNDDKERIEVPEEFSQEQLHDMMDRLPKQVEEDAHDLHSPLDRNEITDIKANTMM</sequence>
<keyword evidence="5 7" id="KW-0472">Membrane</keyword>
<proteinExistence type="predicted"/>
<dbReference type="InterPro" id="IPR035892">
    <property type="entry name" value="C2_domain_sf"/>
</dbReference>
<dbReference type="InterPro" id="IPR031468">
    <property type="entry name" value="SMP_LBD"/>
</dbReference>
<dbReference type="GO" id="GO:0016020">
    <property type="term" value="C:membrane"/>
    <property type="evidence" value="ECO:0007669"/>
    <property type="project" value="UniProtKB-SubCell"/>
</dbReference>
<keyword evidence="11" id="KW-1185">Reference proteome</keyword>
<dbReference type="AlphaFoldDB" id="A0A8T2S8N6"/>
<dbReference type="GO" id="GO:0006869">
    <property type="term" value="P:lipid transport"/>
    <property type="evidence" value="ECO:0007669"/>
    <property type="project" value="UniProtKB-KW"/>
</dbReference>
<gene>
    <name evidence="10" type="ORF">KP509_22G080100</name>
</gene>
<evidence type="ECO:0000256" key="2">
    <source>
        <dbReference type="ARBA" id="ARBA00022448"/>
    </source>
</evidence>
<protein>
    <recommendedName>
        <fullName evidence="12">C2 domain-containing protein</fullName>
    </recommendedName>
</protein>
<evidence type="ECO:0000256" key="3">
    <source>
        <dbReference type="ARBA" id="ARBA00023055"/>
    </source>
</evidence>
<name>A0A8T2S8N6_CERRI</name>
<dbReference type="Pfam" id="PF25669">
    <property type="entry name" value="SMP_MUG190-like"/>
    <property type="match status" value="1"/>
</dbReference>
<dbReference type="CDD" id="cd00030">
    <property type="entry name" value="C2"/>
    <property type="match status" value="1"/>
</dbReference>
<evidence type="ECO:0000256" key="6">
    <source>
        <dbReference type="SAM" id="MobiDB-lite"/>
    </source>
</evidence>
<accession>A0A8T2S8N6</accession>
<dbReference type="Proteomes" id="UP000825935">
    <property type="component" value="Chromosome 22"/>
</dbReference>
<keyword evidence="2" id="KW-0813">Transport</keyword>
<evidence type="ECO:0000256" key="1">
    <source>
        <dbReference type="ARBA" id="ARBA00004370"/>
    </source>
</evidence>
<feature type="domain" description="SMP-LTD" evidence="9">
    <location>
        <begin position="70"/>
        <end position="264"/>
    </location>
</feature>
<comment type="caution">
    <text evidence="10">The sequence shown here is derived from an EMBL/GenBank/DDBJ whole genome shotgun (WGS) entry which is preliminary data.</text>
</comment>
<dbReference type="EMBL" id="CM035427">
    <property type="protein sequence ID" value="KAH7307847.1"/>
    <property type="molecule type" value="Genomic_DNA"/>
</dbReference>
<dbReference type="GO" id="GO:0008289">
    <property type="term" value="F:lipid binding"/>
    <property type="evidence" value="ECO:0007669"/>
    <property type="project" value="UniProtKB-KW"/>
</dbReference>
<dbReference type="SMART" id="SM00239">
    <property type="entry name" value="C2"/>
    <property type="match status" value="1"/>
</dbReference>
<evidence type="ECO:0000256" key="5">
    <source>
        <dbReference type="ARBA" id="ARBA00023136"/>
    </source>
</evidence>
<dbReference type="PANTHER" id="PTHR47042">
    <property type="entry name" value="C2 DOMAIN-CONTAINING PROTEIN-LIKE"/>
    <property type="match status" value="1"/>
</dbReference>
<evidence type="ECO:0008006" key="12">
    <source>
        <dbReference type="Google" id="ProtNLM"/>
    </source>
</evidence>